<organism evidence="1 2">
    <name type="scientific">Candidatus Kapaibacterium thiocyanatum</name>
    <dbReference type="NCBI Taxonomy" id="1895771"/>
    <lineage>
        <taxon>Bacteria</taxon>
        <taxon>Pseudomonadati</taxon>
        <taxon>Candidatus Kapaibacteriota</taxon>
        <taxon>Candidatus Kapaibacteriia</taxon>
        <taxon>Candidatus Kapaibacteriales</taxon>
        <taxon>Candidatus Kapaibacteriaceae</taxon>
        <taxon>Candidatus Kapaibacterium</taxon>
    </lineage>
</organism>
<evidence type="ECO:0000313" key="2">
    <source>
        <dbReference type="Proteomes" id="UP000184233"/>
    </source>
</evidence>
<reference evidence="1 2" key="1">
    <citation type="submission" date="2016-09" db="EMBL/GenBank/DDBJ databases">
        <title>Genome-resolved meta-omics ties microbial dynamics to process performance in biotechnology for thiocyanate degradation.</title>
        <authorList>
            <person name="Kantor R.S."/>
            <person name="Huddy R.J."/>
            <person name="Iyer R."/>
            <person name="Thomas B.C."/>
            <person name="Brown C.T."/>
            <person name="Anantharaman K."/>
            <person name="Tringe S."/>
            <person name="Hettich R.L."/>
            <person name="Harrison S.T."/>
            <person name="Banfield J.F."/>
        </authorList>
    </citation>
    <scope>NUCLEOTIDE SEQUENCE [LARGE SCALE GENOMIC DNA]</scope>
    <source>
        <strain evidence="1">59-99</strain>
    </source>
</reference>
<sequence length="212" mass="23055">MIDPIHGRGADHALLSRIATLVLCLGVMLSFTSGVRAQSQESCEENCPGVPFTTQTITYSPLPSCSFTITVKKRFCVSWELVIQSITRTGSCGGLSPAEIVNLVTSDIVMNNMMNFPPAGGYTYGGWVWRIVRPSCWKFSGLSVVPCDSSQCCISYINVEKRIECPPGHWEAASERQVLQVLPCAPNVTSGPMLGCMESCGPITPWLKAKMK</sequence>
<dbReference type="Proteomes" id="UP000184233">
    <property type="component" value="Unassembled WGS sequence"/>
</dbReference>
<dbReference type="EMBL" id="MKVH01000011">
    <property type="protein sequence ID" value="OJX59525.1"/>
    <property type="molecule type" value="Genomic_DNA"/>
</dbReference>
<gene>
    <name evidence="1" type="ORF">BGO89_06280</name>
</gene>
<dbReference type="AlphaFoldDB" id="A0A1M3L2S4"/>
<comment type="caution">
    <text evidence="1">The sequence shown here is derived from an EMBL/GenBank/DDBJ whole genome shotgun (WGS) entry which is preliminary data.</text>
</comment>
<proteinExistence type="predicted"/>
<accession>A0A1M3L2S4</accession>
<name>A0A1M3L2S4_9BACT</name>
<evidence type="ECO:0000313" key="1">
    <source>
        <dbReference type="EMBL" id="OJX59525.1"/>
    </source>
</evidence>
<protein>
    <submittedName>
        <fullName evidence="1">Uncharacterized protein</fullName>
    </submittedName>
</protein>